<gene>
    <name evidence="4" type="ORF">SDC9_76376</name>
</gene>
<dbReference type="InterPro" id="IPR035940">
    <property type="entry name" value="CAP_sf"/>
</dbReference>
<comment type="caution">
    <text evidence="4">The sequence shown here is derived from an EMBL/GenBank/DDBJ whole genome shotgun (WGS) entry which is preliminary data.</text>
</comment>
<feature type="domain" description="CAP-associated" evidence="3">
    <location>
        <begin position="60"/>
        <end position="193"/>
    </location>
</feature>
<evidence type="ECO:0000313" key="4">
    <source>
        <dbReference type="EMBL" id="MPM29835.1"/>
    </source>
</evidence>
<dbReference type="InterPro" id="IPR029410">
    <property type="entry name" value="CAP_assoc"/>
</dbReference>
<reference evidence="4" key="1">
    <citation type="submission" date="2019-08" db="EMBL/GenBank/DDBJ databases">
        <authorList>
            <person name="Kucharzyk K."/>
            <person name="Murdoch R.W."/>
            <person name="Higgins S."/>
            <person name="Loffler F."/>
        </authorList>
    </citation>
    <scope>NUCLEOTIDE SEQUENCE</scope>
</reference>
<protein>
    <recommendedName>
        <fullName evidence="5">SCP domain-containing protein</fullName>
    </recommendedName>
</protein>
<dbReference type="EMBL" id="VSSQ01005622">
    <property type="protein sequence ID" value="MPM29835.1"/>
    <property type="molecule type" value="Genomic_DNA"/>
</dbReference>
<dbReference type="CDD" id="cd05379">
    <property type="entry name" value="CAP_bacterial"/>
    <property type="match status" value="1"/>
</dbReference>
<organism evidence="4">
    <name type="scientific">bioreactor metagenome</name>
    <dbReference type="NCBI Taxonomy" id="1076179"/>
    <lineage>
        <taxon>unclassified sequences</taxon>
        <taxon>metagenomes</taxon>
        <taxon>ecological metagenomes</taxon>
    </lineage>
</organism>
<evidence type="ECO:0000256" key="1">
    <source>
        <dbReference type="SAM" id="Phobius"/>
    </source>
</evidence>
<dbReference type="Gene3D" id="3.40.33.10">
    <property type="entry name" value="CAP"/>
    <property type="match status" value="1"/>
</dbReference>
<dbReference type="InterPro" id="IPR014044">
    <property type="entry name" value="CAP_dom"/>
</dbReference>
<evidence type="ECO:0000259" key="2">
    <source>
        <dbReference type="Pfam" id="PF00188"/>
    </source>
</evidence>
<keyword evidence="1" id="KW-0472">Membrane</keyword>
<dbReference type="Pfam" id="PF14504">
    <property type="entry name" value="CAP_assoc_N"/>
    <property type="match status" value="1"/>
</dbReference>
<evidence type="ECO:0000259" key="3">
    <source>
        <dbReference type="Pfam" id="PF14504"/>
    </source>
</evidence>
<feature type="domain" description="SCP" evidence="2">
    <location>
        <begin position="213"/>
        <end position="327"/>
    </location>
</feature>
<proteinExistence type="predicted"/>
<accession>A0A644YMN4</accession>
<keyword evidence="1" id="KW-1133">Transmembrane helix</keyword>
<dbReference type="PANTHER" id="PTHR31157">
    <property type="entry name" value="SCP DOMAIN-CONTAINING PROTEIN"/>
    <property type="match status" value="1"/>
</dbReference>
<dbReference type="AlphaFoldDB" id="A0A644YMN4"/>
<dbReference type="SUPFAM" id="SSF55797">
    <property type="entry name" value="PR-1-like"/>
    <property type="match status" value="1"/>
</dbReference>
<feature type="transmembrane region" description="Helical" evidence="1">
    <location>
        <begin position="6"/>
        <end position="26"/>
    </location>
</feature>
<dbReference type="Pfam" id="PF00188">
    <property type="entry name" value="CAP"/>
    <property type="match status" value="1"/>
</dbReference>
<name>A0A644YMN4_9ZZZZ</name>
<dbReference type="PANTHER" id="PTHR31157:SF1">
    <property type="entry name" value="SCP DOMAIN-CONTAINING PROTEIN"/>
    <property type="match status" value="1"/>
</dbReference>
<evidence type="ECO:0008006" key="5">
    <source>
        <dbReference type="Google" id="ProtNLM"/>
    </source>
</evidence>
<sequence>MESDNLKKVVLIGFILIVVLFYNIGLNSKTHNKEKYKDINAFNSKQETLKNIKNFEKIKIGDSKNNVLNLIGEPARIDKSEYDFNWYVYNQYKEDFAMVGIKNDSVVGLYSNSLNTSEIKNIKINDNKDLVNSEFEPLEFKRKGNTKYMINSDNQYDIVKFDDKYITFFYDIYENNRICSYQIIDKNSEMSLRGIYPEESEELKKSFELQIIDLVNSVRYKNNLNGLKYSENATESSKKHSTDMACSNFFDHKNKTGESPFDRMKKEGISYVTAGENIAAGQTSAIYAHEAWMNSEGHRKNILGDYNNIGVGVAFGGYYKIYYTQNFYK</sequence>
<keyword evidence="1" id="KW-0812">Transmembrane</keyword>